<organism evidence="1">
    <name type="scientific">uncultured Thermomicrobiales bacterium</name>
    <dbReference type="NCBI Taxonomy" id="1645740"/>
    <lineage>
        <taxon>Bacteria</taxon>
        <taxon>Pseudomonadati</taxon>
        <taxon>Thermomicrobiota</taxon>
        <taxon>Thermomicrobia</taxon>
        <taxon>Thermomicrobiales</taxon>
        <taxon>environmental samples</taxon>
    </lineage>
</organism>
<reference evidence="1" key="1">
    <citation type="submission" date="2020-02" db="EMBL/GenBank/DDBJ databases">
        <authorList>
            <person name="Meier V. D."/>
        </authorList>
    </citation>
    <scope>NUCLEOTIDE SEQUENCE</scope>
    <source>
        <strain evidence="1">AVDCRST_MAG18</strain>
    </source>
</reference>
<dbReference type="AlphaFoldDB" id="A0A6J4VYV5"/>
<evidence type="ECO:0000313" key="1">
    <source>
        <dbReference type="EMBL" id="CAA9590929.1"/>
    </source>
</evidence>
<accession>A0A6J4VYV5</accession>
<gene>
    <name evidence="1" type="ORF">AVDCRST_MAG18-5272</name>
</gene>
<proteinExistence type="predicted"/>
<protein>
    <submittedName>
        <fullName evidence="1">Uncharacterized protein</fullName>
    </submittedName>
</protein>
<sequence length="39" mass="4413">MPLSWPADQLRPDHPAHSCGRFVQIVTIPLATPESDCYY</sequence>
<dbReference type="EMBL" id="CADCWN010000422">
    <property type="protein sequence ID" value="CAA9590929.1"/>
    <property type="molecule type" value="Genomic_DNA"/>
</dbReference>
<name>A0A6J4VYV5_9BACT</name>